<dbReference type="AlphaFoldDB" id="A0A8J2Z262"/>
<keyword evidence="2" id="KW-1185">Reference proteome</keyword>
<organism evidence="1 2">
    <name type="scientific">Cysteiniphilum litorale</name>
    <dbReference type="NCBI Taxonomy" id="2056700"/>
    <lineage>
        <taxon>Bacteria</taxon>
        <taxon>Pseudomonadati</taxon>
        <taxon>Pseudomonadota</taxon>
        <taxon>Gammaproteobacteria</taxon>
        <taxon>Thiotrichales</taxon>
        <taxon>Fastidiosibacteraceae</taxon>
        <taxon>Cysteiniphilum</taxon>
    </lineage>
</organism>
<name>A0A8J2Z262_9GAMM</name>
<dbReference type="EMBL" id="BMJS01000001">
    <property type="protein sequence ID" value="GGF87111.1"/>
    <property type="molecule type" value="Genomic_DNA"/>
</dbReference>
<proteinExistence type="predicted"/>
<reference evidence="1" key="2">
    <citation type="submission" date="2020-09" db="EMBL/GenBank/DDBJ databases">
        <authorList>
            <person name="Sun Q."/>
            <person name="Zhou Y."/>
        </authorList>
    </citation>
    <scope>NUCLEOTIDE SEQUENCE</scope>
    <source>
        <strain evidence="1">CGMCC 1.15758</strain>
    </source>
</reference>
<sequence>MGFISVRLPEEFVNETKGFAEKGYRTVPQQILYWAELGRQQELRNWQLEKMRLGLQQAKNAQIATEHDVSRVFSKCKK</sequence>
<reference evidence="1" key="1">
    <citation type="journal article" date="2014" name="Int. J. Syst. Evol. Microbiol.">
        <title>Complete genome sequence of Corynebacterium casei LMG S-19264T (=DSM 44701T), isolated from a smear-ripened cheese.</title>
        <authorList>
            <consortium name="US DOE Joint Genome Institute (JGI-PGF)"/>
            <person name="Walter F."/>
            <person name="Albersmeier A."/>
            <person name="Kalinowski J."/>
            <person name="Ruckert C."/>
        </authorList>
    </citation>
    <scope>NUCLEOTIDE SEQUENCE</scope>
    <source>
        <strain evidence="1">CGMCC 1.15758</strain>
    </source>
</reference>
<protein>
    <submittedName>
        <fullName evidence="1">Uncharacterized protein</fullName>
    </submittedName>
</protein>
<evidence type="ECO:0000313" key="2">
    <source>
        <dbReference type="Proteomes" id="UP000636949"/>
    </source>
</evidence>
<gene>
    <name evidence="1" type="ORF">GCM10010995_00610</name>
</gene>
<evidence type="ECO:0000313" key="1">
    <source>
        <dbReference type="EMBL" id="GGF87111.1"/>
    </source>
</evidence>
<dbReference type="RefSeq" id="WP_117001323.1">
    <property type="nucleotide sequence ID" value="NZ_BMJS01000001.1"/>
</dbReference>
<dbReference type="Proteomes" id="UP000636949">
    <property type="component" value="Unassembled WGS sequence"/>
</dbReference>
<comment type="caution">
    <text evidence="1">The sequence shown here is derived from an EMBL/GenBank/DDBJ whole genome shotgun (WGS) entry which is preliminary data.</text>
</comment>
<dbReference type="OrthoDB" id="5422561at2"/>
<accession>A0A8J2Z262</accession>